<dbReference type="AlphaFoldDB" id="A0A0R3SZ79"/>
<evidence type="ECO:0000313" key="4">
    <source>
        <dbReference type="EMBL" id="VDL64731.1"/>
    </source>
</evidence>
<protein>
    <recommendedName>
        <fullName evidence="2">Phospholipid scramblase</fullName>
    </recommendedName>
</protein>
<comment type="function">
    <text evidence="2">May mediate accelerated ATP-independent bidirectional transbilayer migration of phospholipids upon binding calcium ions that results in a loss of phospholipid asymmetry in the plasma membrane.</text>
</comment>
<organism evidence="6">
    <name type="scientific">Hymenolepis diminuta</name>
    <name type="common">Rat tapeworm</name>
    <dbReference type="NCBI Taxonomy" id="6216"/>
    <lineage>
        <taxon>Eukaryota</taxon>
        <taxon>Metazoa</taxon>
        <taxon>Spiralia</taxon>
        <taxon>Lophotrochozoa</taxon>
        <taxon>Platyhelminthes</taxon>
        <taxon>Cestoda</taxon>
        <taxon>Eucestoda</taxon>
        <taxon>Cyclophyllidea</taxon>
        <taxon>Hymenolepididae</taxon>
        <taxon>Hymenolepis</taxon>
    </lineage>
</organism>
<keyword evidence="2" id="KW-0106">Calcium</keyword>
<evidence type="ECO:0000256" key="3">
    <source>
        <dbReference type="SAM" id="SignalP"/>
    </source>
</evidence>
<feature type="signal peptide" evidence="3">
    <location>
        <begin position="1"/>
        <end position="23"/>
    </location>
</feature>
<accession>A0A0R3SZ79</accession>
<comment type="similarity">
    <text evidence="1 2">Belongs to the phospholipid scramblase family.</text>
</comment>
<keyword evidence="3" id="KW-0732">Signal</keyword>
<dbReference type="PANTHER" id="PTHR23248">
    <property type="entry name" value="PHOSPHOLIPID SCRAMBLASE-RELATED"/>
    <property type="match status" value="1"/>
</dbReference>
<dbReference type="EMBL" id="UYSG01012417">
    <property type="protein sequence ID" value="VDL64731.1"/>
    <property type="molecule type" value="Genomic_DNA"/>
</dbReference>
<dbReference type="OrthoDB" id="191150at2759"/>
<name>A0A0R3SZ79_HYMDI</name>
<evidence type="ECO:0000313" key="6">
    <source>
        <dbReference type="WBParaSite" id="HDID_0001107501-mRNA-1"/>
    </source>
</evidence>
<keyword evidence="2" id="KW-0564">Palmitate</keyword>
<dbReference type="WBParaSite" id="HDID_0001107501-mRNA-1">
    <property type="protein sequence ID" value="HDID_0001107501-mRNA-1"/>
    <property type="gene ID" value="HDID_0001107501"/>
</dbReference>
<dbReference type="InterPro" id="IPR005552">
    <property type="entry name" value="Scramblase"/>
</dbReference>
<dbReference type="GO" id="GO:0017128">
    <property type="term" value="F:phospholipid scramblase activity"/>
    <property type="evidence" value="ECO:0007669"/>
    <property type="project" value="InterPro"/>
</dbReference>
<gene>
    <name evidence="4" type="ORF">HDID_LOCUS11072</name>
</gene>
<sequence>MIYYKCILKIALFLCFTESDICARQFCGRLRSFALHVLNGKGEKLVTIHREFKCGAILGSCHLCCCCSWNFGGTGCGKGCQNFEIILESPDGEIIGKVRQESRNLLSLEIKISQMLVGFMFQATLLN</sequence>
<reference evidence="6" key="1">
    <citation type="submission" date="2017-02" db="UniProtKB">
        <authorList>
            <consortium name="WormBaseParasite"/>
        </authorList>
    </citation>
    <scope>IDENTIFICATION</scope>
</reference>
<dbReference type="Pfam" id="PF03803">
    <property type="entry name" value="Scramblase"/>
    <property type="match status" value="1"/>
</dbReference>
<evidence type="ECO:0000256" key="2">
    <source>
        <dbReference type="RuleBase" id="RU363116"/>
    </source>
</evidence>
<reference evidence="4 5" key="2">
    <citation type="submission" date="2018-11" db="EMBL/GenBank/DDBJ databases">
        <authorList>
            <consortium name="Pathogen Informatics"/>
        </authorList>
    </citation>
    <scope>NUCLEOTIDE SEQUENCE [LARGE SCALE GENOMIC DNA]</scope>
</reference>
<comment type="cofactor">
    <cofactor evidence="2">
        <name>Ca(2+)</name>
        <dbReference type="ChEBI" id="CHEBI:29108"/>
    </cofactor>
</comment>
<keyword evidence="2" id="KW-0449">Lipoprotein</keyword>
<dbReference type="STRING" id="6216.A0A0R3SZ79"/>
<feature type="chain" id="PRO_5043131565" description="Phospholipid scramblase" evidence="3">
    <location>
        <begin position="24"/>
        <end position="127"/>
    </location>
</feature>
<evidence type="ECO:0000313" key="5">
    <source>
        <dbReference type="Proteomes" id="UP000274504"/>
    </source>
</evidence>
<evidence type="ECO:0000256" key="1">
    <source>
        <dbReference type="ARBA" id="ARBA00005350"/>
    </source>
</evidence>
<dbReference type="GO" id="GO:0005886">
    <property type="term" value="C:plasma membrane"/>
    <property type="evidence" value="ECO:0007669"/>
    <property type="project" value="TreeGrafter"/>
</dbReference>
<proteinExistence type="inferred from homology"/>
<dbReference type="PANTHER" id="PTHR23248:SF63">
    <property type="entry name" value="PHOSPHOLIPID SCRAMBLASE"/>
    <property type="match status" value="1"/>
</dbReference>
<dbReference type="Proteomes" id="UP000274504">
    <property type="component" value="Unassembled WGS sequence"/>
</dbReference>